<comment type="caution">
    <text evidence="2">The sequence shown here is derived from an EMBL/GenBank/DDBJ whole genome shotgun (WGS) entry which is preliminary data.</text>
</comment>
<feature type="compositionally biased region" description="Low complexity" evidence="1">
    <location>
        <begin position="24"/>
        <end position="38"/>
    </location>
</feature>
<evidence type="ECO:0000313" key="2">
    <source>
        <dbReference type="EMBL" id="OLP77955.1"/>
    </source>
</evidence>
<name>A0A1Q9C4Y2_SYMMI</name>
<feature type="region of interest" description="Disordered" evidence="1">
    <location>
        <begin position="24"/>
        <end position="76"/>
    </location>
</feature>
<dbReference type="Proteomes" id="UP000186817">
    <property type="component" value="Unassembled WGS sequence"/>
</dbReference>
<keyword evidence="3" id="KW-1185">Reference proteome</keyword>
<dbReference type="OrthoDB" id="428714at2759"/>
<feature type="compositionally biased region" description="Basic residues" evidence="1">
    <location>
        <begin position="64"/>
        <end position="76"/>
    </location>
</feature>
<evidence type="ECO:0000313" key="3">
    <source>
        <dbReference type="Proteomes" id="UP000186817"/>
    </source>
</evidence>
<organism evidence="2 3">
    <name type="scientific">Symbiodinium microadriaticum</name>
    <name type="common">Dinoflagellate</name>
    <name type="synonym">Zooxanthella microadriatica</name>
    <dbReference type="NCBI Taxonomy" id="2951"/>
    <lineage>
        <taxon>Eukaryota</taxon>
        <taxon>Sar</taxon>
        <taxon>Alveolata</taxon>
        <taxon>Dinophyceae</taxon>
        <taxon>Suessiales</taxon>
        <taxon>Symbiodiniaceae</taxon>
        <taxon>Symbiodinium</taxon>
    </lineage>
</organism>
<accession>A0A1Q9C4Y2</accession>
<feature type="compositionally biased region" description="Gly residues" evidence="1">
    <location>
        <begin position="503"/>
        <end position="517"/>
    </location>
</feature>
<feature type="compositionally biased region" description="Basic residues" evidence="1">
    <location>
        <begin position="425"/>
        <end position="439"/>
    </location>
</feature>
<dbReference type="EMBL" id="LSRX01001685">
    <property type="protein sequence ID" value="OLP77955.1"/>
    <property type="molecule type" value="Genomic_DNA"/>
</dbReference>
<protein>
    <submittedName>
        <fullName evidence="2">Uncharacterized protein</fullName>
    </submittedName>
</protein>
<proteinExistence type="predicted"/>
<gene>
    <name evidence="2" type="ORF">AK812_SmicGene41918</name>
</gene>
<feature type="region of interest" description="Disordered" evidence="1">
    <location>
        <begin position="385"/>
        <end position="478"/>
    </location>
</feature>
<feature type="region of interest" description="Disordered" evidence="1">
    <location>
        <begin position="680"/>
        <end position="703"/>
    </location>
</feature>
<sequence length="874" mass="95197">MTSMSMEDDDVQMAGFRFDARDVPAAPVAPAPGSSADACRTVRKGHNRKRRQMPRSTDESAKPAPRRRRGGDHRKHVHVPEKIVRAFAFLANFVAKAAQLVASPFRWKEISVFSEFSGYGTAEIAVEGPHSCLFGDILNLLPASVCEQLGLGPNQHHAPDTRPVYDFEILAETIMMKMIKQGAPRLPARRIALQVAWFFPLTASSMCRLCRNVDDFVAALTSADDDEDKIPLTADDFLLSPPLPQETTISATTSAQAKAATYYVNELGARICDLRQDPRYRPRWGVDEFPVLTTGCDKLLNVPAEQYYSTVAWIWLPATECQRIKSWQMLWALAVLWLTKCQTQLCANASSGGVSLHSCCGEEGEGFCSMGGKRAKQVPADPHMEDLVSDDELGSGSGASASSGSASKSQRRKGKRGADADDCRKRSRGRSRTQRKQGKRGGSEASASLNDEADEANASASAEPPVKREPGSGNEGLNDFMEAPVLQQVESAVQVTVARRGRGGGAARGRGGRGNGGNRNEAAPEEDGSRPKVRHRDAERDLAKIQALRTRRTVVADCVGSPGNIHSASDLRRLLTEFGITLQRASDFASDMEVETDASEEGGSVGIALKHLEKYAGSSVSSKDRSPNSEAAFAKAFNSPDLEPKYIKQYEKVVRSLVNAAQVALNGFSDAVEEELRFREEAAEDQEAIGDDAGGSEGDEDAQEKALDGPWLWPVMEWLTQREDATAEILQMNNVRVVPHTADAASMTWTEEWKGAYLYDGLQGQAIPAQTVEEFGAFYKSSQPIPPPCRNKVSNQTVSFASCFLSQDWSSTDESLLRSSYWACHRCSTDQTLGDAFANAEVNKQLVEKAASRLCCARYQGARAEFSQVGVFAA</sequence>
<reference evidence="2 3" key="1">
    <citation type="submission" date="2016-02" db="EMBL/GenBank/DDBJ databases">
        <title>Genome analysis of coral dinoflagellate symbionts highlights evolutionary adaptations to a symbiotic lifestyle.</title>
        <authorList>
            <person name="Aranda M."/>
            <person name="Li Y."/>
            <person name="Liew Y.J."/>
            <person name="Baumgarten S."/>
            <person name="Simakov O."/>
            <person name="Wilson M."/>
            <person name="Piel J."/>
            <person name="Ashoor H."/>
            <person name="Bougouffa S."/>
            <person name="Bajic V.B."/>
            <person name="Ryu T."/>
            <person name="Ravasi T."/>
            <person name="Bayer T."/>
            <person name="Micklem G."/>
            <person name="Kim H."/>
            <person name="Bhak J."/>
            <person name="Lajeunesse T.C."/>
            <person name="Voolstra C.R."/>
        </authorList>
    </citation>
    <scope>NUCLEOTIDE SEQUENCE [LARGE SCALE GENOMIC DNA]</scope>
    <source>
        <strain evidence="2 3">CCMP2467</strain>
    </source>
</reference>
<feature type="compositionally biased region" description="Low complexity" evidence="1">
    <location>
        <begin position="398"/>
        <end position="408"/>
    </location>
</feature>
<feature type="compositionally biased region" description="Basic residues" evidence="1">
    <location>
        <begin position="41"/>
        <end position="53"/>
    </location>
</feature>
<dbReference type="AlphaFoldDB" id="A0A1Q9C4Y2"/>
<feature type="region of interest" description="Disordered" evidence="1">
    <location>
        <begin position="498"/>
        <end position="544"/>
    </location>
</feature>
<evidence type="ECO:0000256" key="1">
    <source>
        <dbReference type="SAM" id="MobiDB-lite"/>
    </source>
</evidence>